<organism evidence="1 2">
    <name type="scientific">Gymnopilus dilepis</name>
    <dbReference type="NCBI Taxonomy" id="231916"/>
    <lineage>
        <taxon>Eukaryota</taxon>
        <taxon>Fungi</taxon>
        <taxon>Dikarya</taxon>
        <taxon>Basidiomycota</taxon>
        <taxon>Agaricomycotina</taxon>
        <taxon>Agaricomycetes</taxon>
        <taxon>Agaricomycetidae</taxon>
        <taxon>Agaricales</taxon>
        <taxon>Agaricineae</taxon>
        <taxon>Hymenogastraceae</taxon>
        <taxon>Gymnopilus</taxon>
    </lineage>
</organism>
<sequence>MTGSAFLSPQQNDQNSHLYTCRNWRHAPHLYPQGTRAIVRFTYGFHLDEKRMTAFAAANFPKVVPKGFPMILVWFAQRLRFEAQYAHLRVKGAVADGVDVPPEAEVMVESNGVPLFVVFTVTSWERRAWDARPTVEQVEILKEITGVEPGWYIDQSSNTPVTWPPKLETHPPPLLSKYKGHRQVYGFHVDERKMIEFATANFPEAVRKGFWIILMCFTQHLRFEAQYAHVRLTGALADDVHVPPGAQVMVGPTGVRQFPVIVVTSWERRAWSVRPTLEQLDIMKEIAGVEPDWYIDVDTYGVVSAE</sequence>
<reference evidence="1 2" key="1">
    <citation type="journal article" date="2018" name="Evol. Lett.">
        <title>Horizontal gene cluster transfer increased hallucinogenic mushroom diversity.</title>
        <authorList>
            <person name="Reynolds H.T."/>
            <person name="Vijayakumar V."/>
            <person name="Gluck-Thaler E."/>
            <person name="Korotkin H.B."/>
            <person name="Matheny P.B."/>
            <person name="Slot J.C."/>
        </authorList>
    </citation>
    <scope>NUCLEOTIDE SEQUENCE [LARGE SCALE GENOMIC DNA]</scope>
    <source>
        <strain evidence="1 2">SRW20</strain>
    </source>
</reference>
<dbReference type="InParanoid" id="A0A409WIL7"/>
<name>A0A409WIL7_9AGAR</name>
<proteinExistence type="predicted"/>
<dbReference type="Proteomes" id="UP000284706">
    <property type="component" value="Unassembled WGS sequence"/>
</dbReference>
<evidence type="ECO:0000313" key="1">
    <source>
        <dbReference type="EMBL" id="PPQ78335.1"/>
    </source>
</evidence>
<dbReference type="OrthoDB" id="2609391at2759"/>
<accession>A0A409WIL7</accession>
<comment type="caution">
    <text evidence="1">The sequence shown here is derived from an EMBL/GenBank/DDBJ whole genome shotgun (WGS) entry which is preliminary data.</text>
</comment>
<keyword evidence="2" id="KW-1185">Reference proteome</keyword>
<protein>
    <submittedName>
        <fullName evidence="1">Uncharacterized protein</fullName>
    </submittedName>
</protein>
<evidence type="ECO:0000313" key="2">
    <source>
        <dbReference type="Proteomes" id="UP000284706"/>
    </source>
</evidence>
<gene>
    <name evidence="1" type="ORF">CVT26_007701</name>
</gene>
<dbReference type="EMBL" id="NHYE01005055">
    <property type="protein sequence ID" value="PPQ78335.1"/>
    <property type="molecule type" value="Genomic_DNA"/>
</dbReference>
<dbReference type="AlphaFoldDB" id="A0A409WIL7"/>